<proteinExistence type="predicted"/>
<sequence length="257" mass="29100">MIPVIGSRRPIRREIYFKDREGDIKLQQETTGILASLNYIITVHIFDDKLNSDIEDHGISYPELFKYVEDNIGLPPANPESIKCNPNLTQSQIKELIMLAKIHAIHTKAKVTTFTQQTDHSDATPTLYLKVGESILQGDHDPHVVEIIYKDTDPLAPGEYHLNMKRQYRGGGDTILCEISFALFIRTPPRDNSHISSRLNIMVLLSKYSSELKQTITDPLKSLLKRKSEGSDQNRHPNTKKALLPSMLRMLSPGSQT</sequence>
<feature type="compositionally biased region" description="Basic and acidic residues" evidence="1">
    <location>
        <begin position="226"/>
        <end position="235"/>
    </location>
</feature>
<evidence type="ECO:0000313" key="2">
    <source>
        <dbReference type="EMBL" id="WIM49647.1"/>
    </source>
</evidence>
<protein>
    <submittedName>
        <fullName evidence="2">Matrix protein</fullName>
    </submittedName>
</protein>
<evidence type="ECO:0000256" key="1">
    <source>
        <dbReference type="SAM" id="MobiDB-lite"/>
    </source>
</evidence>
<gene>
    <name evidence="2" type="primary">M</name>
</gene>
<accession>A0A9Y1YS30</accession>
<dbReference type="EMBL" id="OQ256237">
    <property type="protein sequence ID" value="WIM49647.1"/>
    <property type="molecule type" value="Viral_cRNA"/>
</dbReference>
<feature type="region of interest" description="Disordered" evidence="1">
    <location>
        <begin position="226"/>
        <end position="257"/>
    </location>
</feature>
<name>A0A9Y1YS30_9RHAB</name>
<organism evidence="2">
    <name type="scientific">Babaco nucleorhabdovirus 1</name>
    <dbReference type="NCBI Taxonomy" id="3053260"/>
    <lineage>
        <taxon>Viruses</taxon>
        <taxon>Riboviria</taxon>
        <taxon>Orthornavirae</taxon>
        <taxon>Negarnaviricota</taxon>
        <taxon>Haploviricotina</taxon>
        <taxon>Monjiviricetes</taxon>
        <taxon>Mononegavirales</taxon>
        <taxon>Rhabdoviridae</taxon>
        <taxon>Betarhabdovirinae</taxon>
        <taxon>Alphanucleorhabdovirus</taxon>
        <taxon>Alphanucleorhabdovirus babaci</taxon>
    </lineage>
</organism>
<reference evidence="2" key="1">
    <citation type="submission" date="2023-01" db="EMBL/GenBank/DDBJ databases">
        <authorList>
            <person name="Reyes-Proano E."/>
            <person name="Canada-Bautista M."/>
            <person name="Quito-Avila D.F."/>
        </authorList>
    </citation>
    <scope>NUCLEOTIDE SEQUENCE</scope>
    <source>
        <strain evidence="2">Paute</strain>
    </source>
</reference>